<dbReference type="Gene3D" id="3.40.50.11350">
    <property type="match status" value="1"/>
</dbReference>
<accession>A0A6H5HLK5</accession>
<evidence type="ECO:0000313" key="3">
    <source>
        <dbReference type="Proteomes" id="UP000479000"/>
    </source>
</evidence>
<gene>
    <name evidence="2" type="ORF">NTEN_LOCUS22379</name>
</gene>
<dbReference type="OrthoDB" id="422368at2759"/>
<name>A0A6H5HLK5_9HEMI</name>
<reference evidence="2 3" key="1">
    <citation type="submission" date="2020-02" db="EMBL/GenBank/DDBJ databases">
        <authorList>
            <person name="Ferguson B K."/>
        </authorList>
    </citation>
    <scope>NUCLEOTIDE SEQUENCE [LARGE SCALE GENOMIC DNA]</scope>
</reference>
<evidence type="ECO:0000313" key="2">
    <source>
        <dbReference type="EMBL" id="CAB0018527.1"/>
    </source>
</evidence>
<evidence type="ECO:0000256" key="1">
    <source>
        <dbReference type="SAM" id="MobiDB-lite"/>
    </source>
</evidence>
<dbReference type="EMBL" id="CADCXU010032966">
    <property type="protein sequence ID" value="CAB0018527.1"/>
    <property type="molecule type" value="Genomic_DNA"/>
</dbReference>
<keyword evidence="3" id="KW-1185">Reference proteome</keyword>
<dbReference type="Proteomes" id="UP000479000">
    <property type="component" value="Unassembled WGS sequence"/>
</dbReference>
<organism evidence="2 3">
    <name type="scientific">Nesidiocoris tenuis</name>
    <dbReference type="NCBI Taxonomy" id="355587"/>
    <lineage>
        <taxon>Eukaryota</taxon>
        <taxon>Metazoa</taxon>
        <taxon>Ecdysozoa</taxon>
        <taxon>Arthropoda</taxon>
        <taxon>Hexapoda</taxon>
        <taxon>Insecta</taxon>
        <taxon>Pterygota</taxon>
        <taxon>Neoptera</taxon>
        <taxon>Paraneoptera</taxon>
        <taxon>Hemiptera</taxon>
        <taxon>Heteroptera</taxon>
        <taxon>Panheteroptera</taxon>
        <taxon>Cimicomorpha</taxon>
        <taxon>Miridae</taxon>
        <taxon>Dicyphina</taxon>
        <taxon>Nesidiocoris</taxon>
    </lineage>
</organism>
<dbReference type="AlphaFoldDB" id="A0A6H5HLK5"/>
<feature type="region of interest" description="Disordered" evidence="1">
    <location>
        <begin position="132"/>
        <end position="167"/>
    </location>
</feature>
<protein>
    <submittedName>
        <fullName evidence="2">Uncharacterized protein</fullName>
    </submittedName>
</protein>
<sequence>MSEVFVKLIFPRLLVRPLAWKTSGSPQTRNLVVIILEFQVNGSIGIVLKSRIGTELQKKLFLIHIYSEPLPEQVSVSPCVLFVRFVPVEGRTIRFWCAYCPARRYQNSKLTIPSIQRNGPWIKFIHGPLVTSGPAQPYRRTRRPPRAPRPEGRQASAPGRRCLGGPDPTIRLEDVRLRNLFRAGTVRDGTVSGAPGGAGGNCHYTITLYGVQELSAPSCRLLVPIPGFGPDIIRIYLDMHGIVRKVKGGLYICAHLRRGDFLYGRKNEVPTLESAADQLITVLVEQNLKTVFLCTDGDEAELLAPIGGTQHPRRDMSVTSGKRTTVASWATHSTLHRHTLTTTIFGQFRPP</sequence>
<proteinExistence type="predicted"/>